<sequence>MDARARFTNLGDSYYVQASRYSPLETIRRRIVSVAIYAASEDSDLVTATDLGKASLDASS</sequence>
<dbReference type="Proteomes" id="UP000547879">
    <property type="component" value="Unassembled WGS sequence"/>
</dbReference>
<comment type="caution">
    <text evidence="1">The sequence shown here is derived from an EMBL/GenBank/DDBJ whole genome shotgun (WGS) entry which is preliminary data.</text>
</comment>
<keyword evidence="2" id="KW-1185">Reference proteome</keyword>
<gene>
    <name evidence="1" type="ORF">HNQ72_004486</name>
</gene>
<proteinExistence type="predicted"/>
<evidence type="ECO:0000313" key="2">
    <source>
        <dbReference type="Proteomes" id="UP000547879"/>
    </source>
</evidence>
<reference evidence="1 2" key="1">
    <citation type="submission" date="2020-08" db="EMBL/GenBank/DDBJ databases">
        <title>Genomic Encyclopedia of Type Strains, Phase IV (KMG-IV): sequencing the most valuable type-strain genomes for metagenomic binning, comparative biology and taxonomic classification.</title>
        <authorList>
            <person name="Goeker M."/>
        </authorList>
    </citation>
    <scope>NUCLEOTIDE SEQUENCE [LARGE SCALE GENOMIC DNA]</scope>
    <source>
        <strain evidence="1 2">DSM 100734</strain>
    </source>
</reference>
<organism evidence="1 2">
    <name type="scientific">Rhizobium wenxiniae</name>
    <dbReference type="NCBI Taxonomy" id="1737357"/>
    <lineage>
        <taxon>Bacteria</taxon>
        <taxon>Pseudomonadati</taxon>
        <taxon>Pseudomonadota</taxon>
        <taxon>Alphaproteobacteria</taxon>
        <taxon>Hyphomicrobiales</taxon>
        <taxon>Rhizobiaceae</taxon>
        <taxon>Rhizobium/Agrobacterium group</taxon>
        <taxon>Rhizobium</taxon>
    </lineage>
</organism>
<name>A0A7W9Y9U4_9HYPH</name>
<dbReference type="EMBL" id="JACHEG010000006">
    <property type="protein sequence ID" value="MBB6164641.1"/>
    <property type="molecule type" value="Genomic_DNA"/>
</dbReference>
<dbReference type="AlphaFoldDB" id="A0A7W9Y9U4"/>
<evidence type="ECO:0000313" key="1">
    <source>
        <dbReference type="EMBL" id="MBB6164641.1"/>
    </source>
</evidence>
<protein>
    <submittedName>
        <fullName evidence="1">Uncharacterized protein</fullName>
    </submittedName>
</protein>
<accession>A0A7W9Y9U4</accession>